<evidence type="ECO:0000313" key="3">
    <source>
        <dbReference type="Proteomes" id="UP000422736"/>
    </source>
</evidence>
<gene>
    <name evidence="2" type="ORF">FIM1_2717</name>
</gene>
<keyword evidence="1" id="KW-0812">Transmembrane</keyword>
<feature type="transmembrane region" description="Helical" evidence="1">
    <location>
        <begin position="124"/>
        <end position="149"/>
    </location>
</feature>
<keyword evidence="1" id="KW-0472">Membrane</keyword>
<protein>
    <submittedName>
        <fullName evidence="2">Uncharacterized protein</fullName>
    </submittedName>
</protein>
<keyword evidence="3" id="KW-1185">Reference proteome</keyword>
<feature type="transmembrane region" description="Helical" evidence="1">
    <location>
        <begin position="12"/>
        <end position="32"/>
    </location>
</feature>
<feature type="transmembrane region" description="Helical" evidence="1">
    <location>
        <begin position="44"/>
        <end position="62"/>
    </location>
</feature>
<sequence>MSVNRKLKQCRTLSLCYCLSTYINFGGFLFSFPVRVLENGSPVVFWLSAYSLGVCLFSHYLVKRVWYSRPKFYSLAVIAVIGVSTLVAAALCTWSFVYFCGGYIHGVKFSLPQKKGSVDVTERLATTTTLCFVVALFELLCIIITFLLYQRLNIDWAKAAVWLRKESPERFPTNQHGSDEKYIKYNDPDRCILEGQYNVL</sequence>
<feature type="transmembrane region" description="Helical" evidence="1">
    <location>
        <begin position="74"/>
        <end position="104"/>
    </location>
</feature>
<proteinExistence type="predicted"/>
<organism evidence="2 3">
    <name type="scientific">Kluyveromyces marxianus</name>
    <name type="common">Yeast</name>
    <name type="synonym">Candida kefyr</name>
    <dbReference type="NCBI Taxonomy" id="4911"/>
    <lineage>
        <taxon>Eukaryota</taxon>
        <taxon>Fungi</taxon>
        <taxon>Dikarya</taxon>
        <taxon>Ascomycota</taxon>
        <taxon>Saccharomycotina</taxon>
        <taxon>Saccharomycetes</taxon>
        <taxon>Saccharomycetales</taxon>
        <taxon>Saccharomycetaceae</taxon>
        <taxon>Kluyveromyces</taxon>
    </lineage>
</organism>
<dbReference type="EMBL" id="CP015057">
    <property type="protein sequence ID" value="QGN16017.1"/>
    <property type="molecule type" value="Genomic_DNA"/>
</dbReference>
<name>A0ABX6EW98_KLUMA</name>
<reference evidence="2 3" key="1">
    <citation type="submission" date="2016-03" db="EMBL/GenBank/DDBJ databases">
        <title>How can Kluyveromyces marxianus grow so fast - potential evolutionary course in Saccharomyces Complex revealed by comparative genomics.</title>
        <authorList>
            <person name="Mo W."/>
            <person name="Lu W."/>
            <person name="Yang X."/>
            <person name="Qi J."/>
            <person name="Lv H."/>
        </authorList>
    </citation>
    <scope>NUCLEOTIDE SEQUENCE [LARGE SCALE GENOMIC DNA]</scope>
    <source>
        <strain evidence="2 3">FIM1</strain>
    </source>
</reference>
<dbReference type="Proteomes" id="UP000422736">
    <property type="component" value="Chromosome 4"/>
</dbReference>
<keyword evidence="1" id="KW-1133">Transmembrane helix</keyword>
<evidence type="ECO:0000256" key="1">
    <source>
        <dbReference type="SAM" id="Phobius"/>
    </source>
</evidence>
<evidence type="ECO:0000313" key="2">
    <source>
        <dbReference type="EMBL" id="QGN16017.1"/>
    </source>
</evidence>
<accession>A0ABX6EW98</accession>
<reference evidence="2 3" key="2">
    <citation type="submission" date="2019-11" db="EMBL/GenBank/DDBJ databases">
        <authorList>
            <person name="Lu H."/>
        </authorList>
    </citation>
    <scope>NUCLEOTIDE SEQUENCE [LARGE SCALE GENOMIC DNA]</scope>
    <source>
        <strain evidence="2 3">FIM1</strain>
    </source>
</reference>